<evidence type="ECO:0000256" key="2">
    <source>
        <dbReference type="ARBA" id="ARBA00010519"/>
    </source>
</evidence>
<gene>
    <name evidence="11" type="primary">nad4l</name>
</gene>
<protein>
    <recommendedName>
        <fullName evidence="3">NADH-ubiquinone oxidoreductase chain 4L</fullName>
    </recommendedName>
    <alternativeName>
        <fullName evidence="9">NADH dehydrogenase subunit 4L</fullName>
    </alternativeName>
</protein>
<comment type="subcellular location">
    <subcellularLocation>
        <location evidence="1">Membrane</location>
        <topology evidence="1">Multi-pass membrane protein</topology>
    </subcellularLocation>
</comment>
<evidence type="ECO:0000256" key="8">
    <source>
        <dbReference type="ARBA" id="ARBA00023136"/>
    </source>
</evidence>
<sequence>MQIFLLLLFLSTFLSLLSIIYNKKFFLSILLGLESALLNLLFFNFVVSFFQGASPLNAFSIFILTLSAIEASTGIALITLINRNFGNSNITSLNTLKN</sequence>
<reference evidence="11" key="1">
    <citation type="journal article" date="2018" name="Mol. Phylogenet. Evol.">
        <title>Conservation of mitochondrial genome arrangements in brittle stars (Echinodermata, Ophiuroidea).</title>
        <authorList>
            <person name="Galaska M.P."/>
            <person name="Li Y."/>
            <person name="Kocot K.M."/>
            <person name="Mahon A.R."/>
            <person name="Halanych K.M."/>
        </authorList>
    </citation>
    <scope>NUCLEOTIDE SEQUENCE</scope>
    <source>
        <strain evidence="11">Op95.12C</strain>
    </source>
</reference>
<dbReference type="Pfam" id="PF00420">
    <property type="entry name" value="Oxidored_q2"/>
    <property type="match status" value="1"/>
</dbReference>
<keyword evidence="6 10" id="KW-1133">Transmembrane helix</keyword>
<comment type="similarity">
    <text evidence="2">Belongs to the complex I subunit 4L family.</text>
</comment>
<keyword evidence="4 10" id="KW-0812">Transmembrane</keyword>
<evidence type="ECO:0000256" key="9">
    <source>
        <dbReference type="ARBA" id="ARBA00031586"/>
    </source>
</evidence>
<dbReference type="EMBL" id="MH671880">
    <property type="protein sequence ID" value="AYO99637.1"/>
    <property type="molecule type" value="Genomic_DNA"/>
</dbReference>
<evidence type="ECO:0000256" key="3">
    <source>
        <dbReference type="ARBA" id="ARBA00016612"/>
    </source>
</evidence>
<feature type="transmembrane region" description="Helical" evidence="10">
    <location>
        <begin position="59"/>
        <end position="81"/>
    </location>
</feature>
<evidence type="ECO:0000256" key="4">
    <source>
        <dbReference type="ARBA" id="ARBA00022692"/>
    </source>
</evidence>
<keyword evidence="5" id="KW-1278">Translocase</keyword>
<evidence type="ECO:0000256" key="6">
    <source>
        <dbReference type="ARBA" id="ARBA00022989"/>
    </source>
</evidence>
<geneLocation type="mitochondrion" evidence="11"/>
<feature type="transmembrane region" description="Helical" evidence="10">
    <location>
        <begin position="28"/>
        <end position="47"/>
    </location>
</feature>
<evidence type="ECO:0000256" key="10">
    <source>
        <dbReference type="SAM" id="Phobius"/>
    </source>
</evidence>
<evidence type="ECO:0000256" key="1">
    <source>
        <dbReference type="ARBA" id="ARBA00004141"/>
    </source>
</evidence>
<proteinExistence type="inferred from homology"/>
<keyword evidence="8 10" id="KW-0472">Membrane</keyword>
<dbReference type="Gene3D" id="1.10.287.3510">
    <property type="match status" value="1"/>
</dbReference>
<evidence type="ECO:0000256" key="5">
    <source>
        <dbReference type="ARBA" id="ARBA00022967"/>
    </source>
</evidence>
<dbReference type="GO" id="GO:0016020">
    <property type="term" value="C:membrane"/>
    <property type="evidence" value="ECO:0007669"/>
    <property type="project" value="UniProtKB-SubCell"/>
</dbReference>
<evidence type="ECO:0000256" key="7">
    <source>
        <dbReference type="ARBA" id="ARBA00023027"/>
    </source>
</evidence>
<accession>A0A3G2WI45</accession>
<dbReference type="AlphaFoldDB" id="A0A3G2WI45"/>
<keyword evidence="7" id="KW-0520">NAD</keyword>
<evidence type="ECO:0000313" key="11">
    <source>
        <dbReference type="EMBL" id="AYO99637.1"/>
    </source>
</evidence>
<name>A0A3G2WI45_9ECHI</name>
<keyword evidence="11" id="KW-0496">Mitochondrion</keyword>
<dbReference type="InterPro" id="IPR039428">
    <property type="entry name" value="NUOK/Mnh_C1-like"/>
</dbReference>
<organism evidence="11">
    <name type="scientific">Ophioceres incipiens</name>
    <dbReference type="NCBI Taxonomy" id="1815129"/>
    <lineage>
        <taxon>Eukaryota</taxon>
        <taxon>Metazoa</taxon>
        <taxon>Echinodermata</taxon>
        <taxon>Eleutherozoa</taxon>
        <taxon>Asterozoa</taxon>
        <taxon>Ophiuroidea</taxon>
        <taxon>Myophiuroidea</taxon>
        <taxon>Metophiurida</taxon>
        <taxon>Ophintegrida</taxon>
        <taxon>Amphilepidida</taxon>
        <taxon>Ophiurina</taxon>
        <taxon>Ophiolepidina</taxon>
        <taxon>Ophiolepididae</taxon>
        <taxon>Ophioceres</taxon>
    </lineage>
</organism>